<dbReference type="AlphaFoldDB" id="A0A6J6JE41"/>
<name>A0A6J6JE41_9ZZZZ</name>
<accession>A0A6J6JE41</accession>
<reference evidence="1" key="1">
    <citation type="submission" date="2020-05" db="EMBL/GenBank/DDBJ databases">
        <authorList>
            <person name="Chiriac C."/>
            <person name="Salcher M."/>
            <person name="Ghai R."/>
            <person name="Kavagutti S V."/>
        </authorList>
    </citation>
    <scope>NUCLEOTIDE SEQUENCE</scope>
</reference>
<dbReference type="EMBL" id="CAEZVC010000149">
    <property type="protein sequence ID" value="CAB4635046.1"/>
    <property type="molecule type" value="Genomic_DNA"/>
</dbReference>
<proteinExistence type="predicted"/>
<organism evidence="1">
    <name type="scientific">freshwater metagenome</name>
    <dbReference type="NCBI Taxonomy" id="449393"/>
    <lineage>
        <taxon>unclassified sequences</taxon>
        <taxon>metagenomes</taxon>
        <taxon>ecological metagenomes</taxon>
    </lineage>
</organism>
<protein>
    <submittedName>
        <fullName evidence="1">Unannotated protein</fullName>
    </submittedName>
</protein>
<gene>
    <name evidence="1" type="ORF">UFOPK1906_01721</name>
</gene>
<evidence type="ECO:0000313" key="1">
    <source>
        <dbReference type="EMBL" id="CAB4635046.1"/>
    </source>
</evidence>
<sequence>MEVLFEHQLLVIVGVDVVSPFDWLGGATEGFEDVLVKLVLAHEEFLDALEEKSRFGALNDAVVVRRGHCHDLRHA</sequence>